<protein>
    <recommendedName>
        <fullName evidence="1">Cupin type-2 domain-containing protein</fullName>
    </recommendedName>
</protein>
<dbReference type="InterPro" id="IPR011051">
    <property type="entry name" value="RmlC_Cupin_sf"/>
</dbReference>
<name>X1E3B6_9ZZZZ</name>
<dbReference type="AlphaFoldDB" id="X1E3B6"/>
<feature type="domain" description="Cupin type-2" evidence="1">
    <location>
        <begin position="52"/>
        <end position="117"/>
    </location>
</feature>
<accession>X1E3B6</accession>
<organism evidence="2">
    <name type="scientific">marine sediment metagenome</name>
    <dbReference type="NCBI Taxonomy" id="412755"/>
    <lineage>
        <taxon>unclassified sequences</taxon>
        <taxon>metagenomes</taxon>
        <taxon>ecological metagenomes</taxon>
    </lineage>
</organism>
<dbReference type="Gene3D" id="2.60.120.10">
    <property type="entry name" value="Jelly Rolls"/>
    <property type="match status" value="1"/>
</dbReference>
<comment type="caution">
    <text evidence="2">The sequence shown here is derived from an EMBL/GenBank/DDBJ whole genome shotgun (WGS) entry which is preliminary data.</text>
</comment>
<proteinExistence type="predicted"/>
<dbReference type="EMBL" id="BARU01002403">
    <property type="protein sequence ID" value="GAH27761.1"/>
    <property type="molecule type" value="Genomic_DNA"/>
</dbReference>
<gene>
    <name evidence="2" type="ORF">S03H2_05688</name>
</gene>
<dbReference type="InterPro" id="IPR013096">
    <property type="entry name" value="Cupin_2"/>
</dbReference>
<reference evidence="2" key="1">
    <citation type="journal article" date="2014" name="Front. Microbiol.">
        <title>High frequency of phylogenetically diverse reductive dehalogenase-homologous genes in deep subseafloor sedimentary metagenomes.</title>
        <authorList>
            <person name="Kawai M."/>
            <person name="Futagami T."/>
            <person name="Toyoda A."/>
            <person name="Takaki Y."/>
            <person name="Nishi S."/>
            <person name="Hori S."/>
            <person name="Arai W."/>
            <person name="Tsubouchi T."/>
            <person name="Morono Y."/>
            <person name="Uchiyama I."/>
            <person name="Ito T."/>
            <person name="Fujiyama A."/>
            <person name="Inagaki F."/>
            <person name="Takami H."/>
        </authorList>
    </citation>
    <scope>NUCLEOTIDE SEQUENCE</scope>
    <source>
        <strain evidence="2">Expedition CK06-06</strain>
    </source>
</reference>
<sequence length="169" mass="19141">MYLYINHWRNSIPYEGHGGLIERDILTSGDPLNPPQKGAVLKYLKAYKRGVLQPRCNTQPTKHDKEQVFFYVMDGTGYVEAGDKKSEIEEGTAVVIPAGLEYRFFNPTEQPLEMIIVVEEITNGFEPNKEMSVGSYHDSKPGVGYHWAHIGRGFMYDVRPEFANPMGLA</sequence>
<feature type="non-terminal residue" evidence="2">
    <location>
        <position position="169"/>
    </location>
</feature>
<dbReference type="Pfam" id="PF07883">
    <property type="entry name" value="Cupin_2"/>
    <property type="match status" value="1"/>
</dbReference>
<dbReference type="SUPFAM" id="SSF51182">
    <property type="entry name" value="RmlC-like cupins"/>
    <property type="match status" value="1"/>
</dbReference>
<evidence type="ECO:0000259" key="1">
    <source>
        <dbReference type="Pfam" id="PF07883"/>
    </source>
</evidence>
<evidence type="ECO:0000313" key="2">
    <source>
        <dbReference type="EMBL" id="GAH27761.1"/>
    </source>
</evidence>
<dbReference type="InterPro" id="IPR014710">
    <property type="entry name" value="RmlC-like_jellyroll"/>
</dbReference>